<comment type="caution">
    <text evidence="11">The sequence shown here is derived from an EMBL/GenBank/DDBJ whole genome shotgun (WGS) entry which is preliminary data.</text>
</comment>
<evidence type="ECO:0000313" key="12">
    <source>
        <dbReference type="Proteomes" id="UP000534294"/>
    </source>
</evidence>
<evidence type="ECO:0000256" key="9">
    <source>
        <dbReference type="SAM" id="Coils"/>
    </source>
</evidence>
<keyword evidence="2" id="KW-0808">Transferase</keyword>
<keyword evidence="7" id="KW-0804">Transcription</keyword>
<evidence type="ECO:0000256" key="2">
    <source>
        <dbReference type="ARBA" id="ARBA00022679"/>
    </source>
</evidence>
<name>A0A7W7YJ40_9BACT</name>
<evidence type="ECO:0000256" key="6">
    <source>
        <dbReference type="ARBA" id="ARBA00023125"/>
    </source>
</evidence>
<dbReference type="Gene3D" id="3.40.50.2300">
    <property type="match status" value="1"/>
</dbReference>
<evidence type="ECO:0000256" key="7">
    <source>
        <dbReference type="ARBA" id="ARBA00023163"/>
    </source>
</evidence>
<keyword evidence="5" id="KW-0805">Transcription regulation</keyword>
<dbReference type="InterPro" id="IPR011006">
    <property type="entry name" value="CheY-like_superfamily"/>
</dbReference>
<dbReference type="PANTHER" id="PTHR48111:SF1">
    <property type="entry name" value="TWO-COMPONENT RESPONSE REGULATOR ORR33"/>
    <property type="match status" value="1"/>
</dbReference>
<keyword evidence="6" id="KW-0238">DNA-binding</keyword>
<keyword evidence="4" id="KW-0902">Two-component regulatory system</keyword>
<dbReference type="Pfam" id="PF13185">
    <property type="entry name" value="GAF_2"/>
    <property type="match status" value="1"/>
</dbReference>
<proteinExistence type="predicted"/>
<keyword evidence="9" id="KW-0175">Coiled coil</keyword>
<evidence type="ECO:0000313" key="11">
    <source>
        <dbReference type="EMBL" id="MBB5037076.1"/>
    </source>
</evidence>
<sequence>MKPLRLLLIEDSEDDALLILKYLERHGYECMTRQVMTARDLQVALQAERWDIILCDYVMPGFDALAALEIVRQQQVDTPVIIVSGTVGEDVAVASLKHGAHDYILKQNLTRLGPAVDSELGAASAGRYSRLLEAITVSHSEVLEMILSGSALTPILDHIALRIEKLSQGGALCSILLMDAHGTHLLPGSAPHLPPAYTAAITPLAIGANVGSCGRAAALKETVVIEDITTHPHWASVRAVAMEHGLRACWSVPVFSSGREVVGTMAIYYRTRRAPTVDELRWVESAAKLVGVAIERCRSEVRLREHLDELLRWQNAMLNREDRVQQLKAEVNELLLRLGEPVRYASQA</sequence>
<dbReference type="SUPFAM" id="SSF52172">
    <property type="entry name" value="CheY-like"/>
    <property type="match status" value="1"/>
</dbReference>
<dbReference type="InterPro" id="IPR029016">
    <property type="entry name" value="GAF-like_dom_sf"/>
</dbReference>
<dbReference type="CDD" id="cd00156">
    <property type="entry name" value="REC"/>
    <property type="match status" value="1"/>
</dbReference>
<dbReference type="SMART" id="SM00065">
    <property type="entry name" value="GAF"/>
    <property type="match status" value="1"/>
</dbReference>
<keyword evidence="12" id="KW-1185">Reference proteome</keyword>
<dbReference type="AlphaFoldDB" id="A0A7W7YJ40"/>
<dbReference type="GO" id="GO:0000156">
    <property type="term" value="F:phosphorelay response regulator activity"/>
    <property type="evidence" value="ECO:0007669"/>
    <property type="project" value="TreeGrafter"/>
</dbReference>
<evidence type="ECO:0000256" key="5">
    <source>
        <dbReference type="ARBA" id="ARBA00023015"/>
    </source>
</evidence>
<keyword evidence="1 8" id="KW-0597">Phosphoprotein</keyword>
<dbReference type="Gene3D" id="3.30.450.40">
    <property type="match status" value="1"/>
</dbReference>
<evidence type="ECO:0000256" key="1">
    <source>
        <dbReference type="ARBA" id="ARBA00022553"/>
    </source>
</evidence>
<feature type="coiled-coil region" evidence="9">
    <location>
        <begin position="310"/>
        <end position="337"/>
    </location>
</feature>
<dbReference type="RefSeq" id="WP_184206607.1">
    <property type="nucleotide sequence ID" value="NZ_JACHIF010000002.1"/>
</dbReference>
<dbReference type="EMBL" id="JACHIF010000002">
    <property type="protein sequence ID" value="MBB5037076.1"/>
    <property type="molecule type" value="Genomic_DNA"/>
</dbReference>
<dbReference type="InterPro" id="IPR003018">
    <property type="entry name" value="GAF"/>
</dbReference>
<evidence type="ECO:0000256" key="4">
    <source>
        <dbReference type="ARBA" id="ARBA00023012"/>
    </source>
</evidence>
<protein>
    <submittedName>
        <fullName evidence="11">CheY-like chemotaxis protein</fullName>
    </submittedName>
</protein>
<dbReference type="PROSITE" id="PS50110">
    <property type="entry name" value="RESPONSE_REGULATORY"/>
    <property type="match status" value="1"/>
</dbReference>
<organism evidence="11 12">
    <name type="scientific">Prosthecobacter dejongeii</name>
    <dbReference type="NCBI Taxonomy" id="48465"/>
    <lineage>
        <taxon>Bacteria</taxon>
        <taxon>Pseudomonadati</taxon>
        <taxon>Verrucomicrobiota</taxon>
        <taxon>Verrucomicrobiia</taxon>
        <taxon>Verrucomicrobiales</taxon>
        <taxon>Verrucomicrobiaceae</taxon>
        <taxon>Prosthecobacter</taxon>
    </lineage>
</organism>
<dbReference type="PANTHER" id="PTHR48111">
    <property type="entry name" value="REGULATOR OF RPOS"/>
    <property type="match status" value="1"/>
</dbReference>
<reference evidence="11 12" key="1">
    <citation type="submission" date="2020-08" db="EMBL/GenBank/DDBJ databases">
        <title>Genomic Encyclopedia of Type Strains, Phase IV (KMG-IV): sequencing the most valuable type-strain genomes for metagenomic binning, comparative biology and taxonomic classification.</title>
        <authorList>
            <person name="Goeker M."/>
        </authorList>
    </citation>
    <scope>NUCLEOTIDE SEQUENCE [LARGE SCALE GENOMIC DNA]</scope>
    <source>
        <strain evidence="11 12">DSM 12251</strain>
    </source>
</reference>
<dbReference type="SUPFAM" id="SSF55781">
    <property type="entry name" value="GAF domain-like"/>
    <property type="match status" value="1"/>
</dbReference>
<dbReference type="GO" id="GO:0016301">
    <property type="term" value="F:kinase activity"/>
    <property type="evidence" value="ECO:0007669"/>
    <property type="project" value="UniProtKB-KW"/>
</dbReference>
<evidence type="ECO:0000259" key="10">
    <source>
        <dbReference type="PROSITE" id="PS50110"/>
    </source>
</evidence>
<dbReference type="InterPro" id="IPR001789">
    <property type="entry name" value="Sig_transdc_resp-reg_receiver"/>
</dbReference>
<dbReference type="Pfam" id="PF00072">
    <property type="entry name" value="Response_reg"/>
    <property type="match status" value="1"/>
</dbReference>
<evidence type="ECO:0000256" key="8">
    <source>
        <dbReference type="PROSITE-ProRule" id="PRU00169"/>
    </source>
</evidence>
<keyword evidence="3" id="KW-0418">Kinase</keyword>
<dbReference type="InterPro" id="IPR039420">
    <property type="entry name" value="WalR-like"/>
</dbReference>
<dbReference type="GO" id="GO:0006355">
    <property type="term" value="P:regulation of DNA-templated transcription"/>
    <property type="evidence" value="ECO:0007669"/>
    <property type="project" value="TreeGrafter"/>
</dbReference>
<dbReference type="Proteomes" id="UP000534294">
    <property type="component" value="Unassembled WGS sequence"/>
</dbReference>
<gene>
    <name evidence="11" type="ORF">HNQ64_001318</name>
</gene>
<feature type="modified residue" description="4-aspartylphosphate" evidence="8">
    <location>
        <position position="56"/>
    </location>
</feature>
<dbReference type="GO" id="GO:0032993">
    <property type="term" value="C:protein-DNA complex"/>
    <property type="evidence" value="ECO:0007669"/>
    <property type="project" value="TreeGrafter"/>
</dbReference>
<dbReference type="GO" id="GO:0005829">
    <property type="term" value="C:cytosol"/>
    <property type="evidence" value="ECO:0007669"/>
    <property type="project" value="TreeGrafter"/>
</dbReference>
<dbReference type="SMART" id="SM00448">
    <property type="entry name" value="REC"/>
    <property type="match status" value="1"/>
</dbReference>
<feature type="domain" description="Response regulatory" evidence="10">
    <location>
        <begin position="5"/>
        <end position="121"/>
    </location>
</feature>
<accession>A0A7W7YJ40</accession>
<evidence type="ECO:0000256" key="3">
    <source>
        <dbReference type="ARBA" id="ARBA00022777"/>
    </source>
</evidence>
<dbReference type="GO" id="GO:0000976">
    <property type="term" value="F:transcription cis-regulatory region binding"/>
    <property type="evidence" value="ECO:0007669"/>
    <property type="project" value="TreeGrafter"/>
</dbReference>